<dbReference type="InterPro" id="IPR025970">
    <property type="entry name" value="SusE"/>
</dbReference>
<dbReference type="KEGG" id="dpf:ON006_12360"/>
<organism evidence="2 3">
    <name type="scientific">Dyadobacter pollutisoli</name>
    <dbReference type="NCBI Taxonomy" id="2910158"/>
    <lineage>
        <taxon>Bacteria</taxon>
        <taxon>Pseudomonadati</taxon>
        <taxon>Bacteroidota</taxon>
        <taxon>Cytophagia</taxon>
        <taxon>Cytophagales</taxon>
        <taxon>Spirosomataceae</taxon>
        <taxon>Dyadobacter</taxon>
    </lineage>
</organism>
<accession>A0A9E8SMG8</accession>
<reference evidence="2" key="1">
    <citation type="submission" date="2022-11" db="EMBL/GenBank/DDBJ databases">
        <title>Dyadobacter pollutisoli sp. nov., isolated from plastic dumped soil.</title>
        <authorList>
            <person name="Kim J.M."/>
            <person name="Kim K.R."/>
            <person name="Lee J.K."/>
            <person name="Hao L."/>
            <person name="Jeon C.O."/>
        </authorList>
    </citation>
    <scope>NUCLEOTIDE SEQUENCE</scope>
    <source>
        <strain evidence="2">U1</strain>
    </source>
</reference>
<name>A0A9E8SMG8_9BACT</name>
<dbReference type="EMBL" id="CP112998">
    <property type="protein sequence ID" value="WAC14730.1"/>
    <property type="molecule type" value="Genomic_DNA"/>
</dbReference>
<feature type="domain" description="SusE outer membrane protein" evidence="1">
    <location>
        <begin position="22"/>
        <end position="125"/>
    </location>
</feature>
<dbReference type="RefSeq" id="WP_244820097.1">
    <property type="nucleotide sequence ID" value="NZ_CP112998.1"/>
</dbReference>
<proteinExistence type="predicted"/>
<evidence type="ECO:0000259" key="1">
    <source>
        <dbReference type="Pfam" id="PF14292"/>
    </source>
</evidence>
<evidence type="ECO:0000313" key="3">
    <source>
        <dbReference type="Proteomes" id="UP001164653"/>
    </source>
</evidence>
<dbReference type="Pfam" id="PF14292">
    <property type="entry name" value="SusE"/>
    <property type="match status" value="1"/>
</dbReference>
<protein>
    <submittedName>
        <fullName evidence="2">SusE domain-containing protein</fullName>
    </submittedName>
</protein>
<gene>
    <name evidence="2" type="ORF">ON006_12360</name>
</gene>
<evidence type="ECO:0000313" key="2">
    <source>
        <dbReference type="EMBL" id="WAC14730.1"/>
    </source>
</evidence>
<dbReference type="Proteomes" id="UP001164653">
    <property type="component" value="Chromosome"/>
</dbReference>
<keyword evidence="3" id="KW-1185">Reference proteome</keyword>
<dbReference type="AlphaFoldDB" id="A0A9E8SMG8"/>
<dbReference type="Gene3D" id="2.60.40.3620">
    <property type="match status" value="2"/>
</dbReference>
<sequence>MKTLNKIIFLGLTMVVAWGCEKEQDMAILNAGAVPVVKLSSGEVLLDKDKADADVLTVSWDTDFGYQAAASNTILIDKKGADFSKAASISAGSSKSKVFKASELNAILIGLGLTAGTAGEIDIRVTSSIGAATVLTSTPAVLKATAYSVLLDLTSKWGVVGSAANDWGASPDLPFYKTDVANVFVAYVNLIDGEMKFRENNDWAVNYGGANGVLKAGGDNIKITKGSYKITFNPVALTYKIEKGVFWGIVGDATATGWGDKPDQKFSYNPGSETWYLNNVVLKDGQIKFRLNDDWGANLGSTATAEPDPIAASGALKDGGKNFGVKAGTWNFELNVKDPAKPTYKATKIK</sequence>
<dbReference type="CDD" id="cd12956">
    <property type="entry name" value="CBM_SusE-F_like"/>
    <property type="match status" value="2"/>
</dbReference>